<protein>
    <submittedName>
        <fullName evidence="2">Uncharacterized protein</fullName>
    </submittedName>
</protein>
<gene>
    <name evidence="2" type="ORF">BOLC2T09451H</name>
</gene>
<accession>A0A3P6D8F5</accession>
<dbReference type="EMBL" id="LR031874">
    <property type="protein sequence ID" value="VDD23410.1"/>
    <property type="molecule type" value="Genomic_DNA"/>
</dbReference>
<organism evidence="2">
    <name type="scientific">Brassica oleracea</name>
    <name type="common">Wild cabbage</name>
    <dbReference type="NCBI Taxonomy" id="3712"/>
    <lineage>
        <taxon>Eukaryota</taxon>
        <taxon>Viridiplantae</taxon>
        <taxon>Streptophyta</taxon>
        <taxon>Embryophyta</taxon>
        <taxon>Tracheophyta</taxon>
        <taxon>Spermatophyta</taxon>
        <taxon>Magnoliopsida</taxon>
        <taxon>eudicotyledons</taxon>
        <taxon>Gunneridae</taxon>
        <taxon>Pentapetalae</taxon>
        <taxon>rosids</taxon>
        <taxon>malvids</taxon>
        <taxon>Brassicales</taxon>
        <taxon>Brassicaceae</taxon>
        <taxon>Brassiceae</taxon>
        <taxon>Brassica</taxon>
    </lineage>
</organism>
<reference evidence="2" key="1">
    <citation type="submission" date="2018-11" db="EMBL/GenBank/DDBJ databases">
        <authorList>
            <consortium name="Genoscope - CEA"/>
            <person name="William W."/>
        </authorList>
    </citation>
    <scope>NUCLEOTIDE SEQUENCE</scope>
</reference>
<keyword evidence="1" id="KW-0472">Membrane</keyword>
<name>A0A3P6D8F5_BRAOL</name>
<keyword evidence="1" id="KW-0812">Transmembrane</keyword>
<dbReference type="AlphaFoldDB" id="A0A3P6D8F5"/>
<sequence length="52" mass="6107">MKQKNLNGSMKQKNLKSPYVLLFLGFKFLVNLESILSLQSFRVTYQEHGQEM</sequence>
<keyword evidence="1" id="KW-1133">Transmembrane helix</keyword>
<proteinExistence type="predicted"/>
<feature type="transmembrane region" description="Helical" evidence="1">
    <location>
        <begin position="20"/>
        <end position="38"/>
    </location>
</feature>
<evidence type="ECO:0000256" key="1">
    <source>
        <dbReference type="SAM" id="Phobius"/>
    </source>
</evidence>
<evidence type="ECO:0000313" key="2">
    <source>
        <dbReference type="EMBL" id="VDD23410.1"/>
    </source>
</evidence>